<dbReference type="Proteomes" id="UP000775877">
    <property type="component" value="Unassembled WGS sequence"/>
</dbReference>
<dbReference type="EMBL" id="JAGQLJ010000073">
    <property type="protein sequence ID" value="MCA9381303.1"/>
    <property type="molecule type" value="Genomic_DNA"/>
</dbReference>
<name>A0A955L1S8_9BACT</name>
<dbReference type="AlphaFoldDB" id="A0A955L1S8"/>
<evidence type="ECO:0000313" key="1">
    <source>
        <dbReference type="EMBL" id="MCA9381303.1"/>
    </source>
</evidence>
<reference evidence="1" key="2">
    <citation type="journal article" date="2021" name="Microbiome">
        <title>Successional dynamics and alternative stable states in a saline activated sludge microbial community over 9 years.</title>
        <authorList>
            <person name="Wang Y."/>
            <person name="Ye J."/>
            <person name="Ju F."/>
            <person name="Liu L."/>
            <person name="Boyd J.A."/>
            <person name="Deng Y."/>
            <person name="Parks D.H."/>
            <person name="Jiang X."/>
            <person name="Yin X."/>
            <person name="Woodcroft B.J."/>
            <person name="Tyson G.W."/>
            <person name="Hugenholtz P."/>
            <person name="Polz M.F."/>
            <person name="Zhang T."/>
        </authorList>
    </citation>
    <scope>NUCLEOTIDE SEQUENCE</scope>
    <source>
        <strain evidence="1">HKST-UBA13</strain>
    </source>
</reference>
<organism evidence="1 2">
    <name type="scientific">Candidatus Dojkabacteria bacterium</name>
    <dbReference type="NCBI Taxonomy" id="2099670"/>
    <lineage>
        <taxon>Bacteria</taxon>
        <taxon>Candidatus Dojkabacteria</taxon>
    </lineage>
</organism>
<reference evidence="1" key="1">
    <citation type="submission" date="2020-04" db="EMBL/GenBank/DDBJ databases">
        <authorList>
            <person name="Zhang T."/>
        </authorList>
    </citation>
    <scope>NUCLEOTIDE SEQUENCE</scope>
    <source>
        <strain evidence="1">HKST-UBA13</strain>
    </source>
</reference>
<accession>A0A955L1S8</accession>
<comment type="caution">
    <text evidence="1">The sequence shown here is derived from an EMBL/GenBank/DDBJ whole genome shotgun (WGS) entry which is preliminary data.</text>
</comment>
<sequence>MTISYDDDWEYAHAKLSDSVITFNNFPYYVKEVTPSCHVHLKKFYFGESVSANLNQLDLTPFSLGYYNSNDSCIYVKRVPQRNWKQGLRTNNIASNGGFVEFESEGFLNCLLDKYPSIDDCIEFISCQEYKAISFHKQFALGSKFKKGFNLLYKDKKVGYIDPEKTIFPVFDEHYIFLTELFEDIIHANNQGPL</sequence>
<evidence type="ECO:0000313" key="2">
    <source>
        <dbReference type="Proteomes" id="UP000775877"/>
    </source>
</evidence>
<proteinExistence type="predicted"/>
<gene>
    <name evidence="1" type="ORF">KC678_03490</name>
</gene>
<protein>
    <submittedName>
        <fullName evidence="1">Uncharacterized protein</fullName>
    </submittedName>
</protein>